<feature type="compositionally biased region" description="Polar residues" evidence="2">
    <location>
        <begin position="254"/>
        <end position="267"/>
    </location>
</feature>
<dbReference type="PANTHER" id="PTHR33470">
    <property type="entry name" value="OS01G0164075 PROTEIN"/>
    <property type="match status" value="1"/>
</dbReference>
<evidence type="ECO:0000256" key="2">
    <source>
        <dbReference type="SAM" id="MobiDB-lite"/>
    </source>
</evidence>
<proteinExistence type="predicted"/>
<dbReference type="GO" id="GO:0009723">
    <property type="term" value="P:response to ethylene"/>
    <property type="evidence" value="ECO:0007669"/>
    <property type="project" value="TreeGrafter"/>
</dbReference>
<dbReference type="PRINTS" id="PR01217">
    <property type="entry name" value="PRICHEXTENSN"/>
</dbReference>
<protein>
    <recommendedName>
        <fullName evidence="6">Proline-rich protein 3-like</fullName>
    </recommendedName>
</protein>
<keyword evidence="1 3" id="KW-0732">Signal</keyword>
<comment type="caution">
    <text evidence="4">The sequence shown here is derived from an EMBL/GenBank/DDBJ whole genome shotgun (WGS) entry which is preliminary data.</text>
</comment>
<gene>
    <name evidence="4" type="ORF">K2173_010244</name>
</gene>
<feature type="compositionally biased region" description="Basic and acidic residues" evidence="2">
    <location>
        <begin position="69"/>
        <end position="93"/>
    </location>
</feature>
<feature type="compositionally biased region" description="Polar residues" evidence="2">
    <location>
        <begin position="164"/>
        <end position="174"/>
    </location>
</feature>
<dbReference type="GO" id="GO:0071944">
    <property type="term" value="C:cell periphery"/>
    <property type="evidence" value="ECO:0007669"/>
    <property type="project" value="TreeGrafter"/>
</dbReference>
<organism evidence="4 5">
    <name type="scientific">Erythroxylum novogranatense</name>
    <dbReference type="NCBI Taxonomy" id="1862640"/>
    <lineage>
        <taxon>Eukaryota</taxon>
        <taxon>Viridiplantae</taxon>
        <taxon>Streptophyta</taxon>
        <taxon>Embryophyta</taxon>
        <taxon>Tracheophyta</taxon>
        <taxon>Spermatophyta</taxon>
        <taxon>Magnoliopsida</taxon>
        <taxon>eudicotyledons</taxon>
        <taxon>Gunneridae</taxon>
        <taxon>Pentapetalae</taxon>
        <taxon>rosids</taxon>
        <taxon>fabids</taxon>
        <taxon>Malpighiales</taxon>
        <taxon>Erythroxylaceae</taxon>
        <taxon>Erythroxylum</taxon>
    </lineage>
</organism>
<evidence type="ECO:0000256" key="1">
    <source>
        <dbReference type="ARBA" id="ARBA00022729"/>
    </source>
</evidence>
<feature type="region of interest" description="Disordered" evidence="2">
    <location>
        <begin position="134"/>
        <end position="296"/>
    </location>
</feature>
<feature type="region of interest" description="Disordered" evidence="2">
    <location>
        <begin position="30"/>
        <end position="112"/>
    </location>
</feature>
<evidence type="ECO:0000313" key="5">
    <source>
        <dbReference type="Proteomes" id="UP001159364"/>
    </source>
</evidence>
<accession>A0AAV8U9J2</accession>
<feature type="compositionally biased region" description="Basic and acidic residues" evidence="2">
    <location>
        <begin position="225"/>
        <end position="252"/>
    </location>
</feature>
<feature type="signal peptide" evidence="3">
    <location>
        <begin position="1"/>
        <end position="22"/>
    </location>
</feature>
<name>A0AAV8U9J2_9ROSI</name>
<evidence type="ECO:0008006" key="6">
    <source>
        <dbReference type="Google" id="ProtNLM"/>
    </source>
</evidence>
<feature type="chain" id="PRO_5043496714" description="Proline-rich protein 3-like" evidence="3">
    <location>
        <begin position="23"/>
        <end position="449"/>
    </location>
</feature>
<keyword evidence="5" id="KW-1185">Reference proteome</keyword>
<reference evidence="4 5" key="1">
    <citation type="submission" date="2021-09" db="EMBL/GenBank/DDBJ databases">
        <title>Genomic insights and catalytic innovation underlie evolution of tropane alkaloids biosynthesis.</title>
        <authorList>
            <person name="Wang Y.-J."/>
            <person name="Tian T."/>
            <person name="Huang J.-P."/>
            <person name="Huang S.-X."/>
        </authorList>
    </citation>
    <scope>NUCLEOTIDE SEQUENCE [LARGE SCALE GENOMIC DNA]</scope>
    <source>
        <strain evidence="4">KIB-2018</strain>
        <tissue evidence="4">Leaf</tissue>
    </source>
</reference>
<dbReference type="AlphaFoldDB" id="A0AAV8U9J2"/>
<dbReference type="EMBL" id="JAIWQS010000008">
    <property type="protein sequence ID" value="KAJ8899091.1"/>
    <property type="molecule type" value="Genomic_DNA"/>
</dbReference>
<dbReference type="Pfam" id="PF01190">
    <property type="entry name" value="Pollen_Ole_e_1"/>
    <property type="match status" value="1"/>
</dbReference>
<feature type="compositionally biased region" description="Basic and acidic residues" evidence="2">
    <location>
        <begin position="134"/>
        <end position="145"/>
    </location>
</feature>
<dbReference type="PANTHER" id="PTHR33470:SF40">
    <property type="entry name" value="PROTEIN SEED AND ROOT HAIR PROTECTIVE PROTEIN"/>
    <property type="match status" value="1"/>
</dbReference>
<evidence type="ECO:0000256" key="3">
    <source>
        <dbReference type="SAM" id="SignalP"/>
    </source>
</evidence>
<dbReference type="Proteomes" id="UP001159364">
    <property type="component" value="Linkage Group LG08"/>
</dbReference>
<sequence length="449" mass="48807">MALNRVFLAISVLLLPLSVNSARYYGYGTGTDSAKSNYPPAQGPAAPYTVKANNEPTSYTVQQKNAPRHKQDEVKQDYNSKPSSDEDKPDVVKSDYSPKTSPEYVKPGYMSNPTPEVAKPHYSAIPKPFVVKLDDIPKSKPDVDVVKPNYSSNPTPDVTKPYNIPSTKSGTAKPTYNPKPKPDVAKPNPQPKPETEKPNYTLSPNPDAVESETVKPAYYPNSKPDATKIDKYPSSKPDIAKTDYNSKPERKIPQPQQESLSSTPRNTKPNEELKQESSGVAPHHGSGPKPDIGLKVTVPKLDNGVSNYGDVPEAESSLPIGIEGLVLCKSGSDYVPIQGAVARIACSTVDQNGYEATPFSCLTGETDAKGYFFRTLSLSGLDDKLQLKDCKAFLERSPLDTCKLPTDVNKGITGALLSTYRVLAEKKIKLFSVGPFFYTSEPASAPGRY</sequence>
<evidence type="ECO:0000313" key="4">
    <source>
        <dbReference type="EMBL" id="KAJ8899091.1"/>
    </source>
</evidence>
<feature type="compositionally biased region" description="Polar residues" evidence="2">
    <location>
        <begin position="51"/>
        <end position="65"/>
    </location>
</feature>